<proteinExistence type="inferred from homology"/>
<feature type="transmembrane region" description="Helical" evidence="8">
    <location>
        <begin position="169"/>
        <end position="192"/>
    </location>
</feature>
<keyword evidence="5 8" id="KW-0472">Membrane</keyword>
<evidence type="ECO:0000256" key="4">
    <source>
        <dbReference type="ARBA" id="ARBA00022989"/>
    </source>
</evidence>
<protein>
    <recommendedName>
        <fullName evidence="8">Gustatory receptor</fullName>
    </recommendedName>
</protein>
<comment type="subcellular location">
    <subcellularLocation>
        <location evidence="1 8">Cell membrane</location>
        <topology evidence="1 8">Multi-pass membrane protein</topology>
    </subcellularLocation>
</comment>
<gene>
    <name evidence="9" type="ORF">L9F63_015715</name>
</gene>
<feature type="transmembrane region" description="Helical" evidence="8">
    <location>
        <begin position="135"/>
        <end position="157"/>
    </location>
</feature>
<feature type="transmembrane region" description="Helical" evidence="8">
    <location>
        <begin position="282"/>
        <end position="304"/>
    </location>
</feature>
<keyword evidence="3 8" id="KW-0812">Transmembrane</keyword>
<dbReference type="Proteomes" id="UP001233999">
    <property type="component" value="Unassembled WGS sequence"/>
</dbReference>
<reference evidence="9" key="2">
    <citation type="submission" date="2023-05" db="EMBL/GenBank/DDBJ databases">
        <authorList>
            <person name="Fouks B."/>
        </authorList>
    </citation>
    <scope>NUCLEOTIDE SEQUENCE</scope>
    <source>
        <strain evidence="9">Stay&amp;Tobe</strain>
        <tissue evidence="9">Testes</tissue>
    </source>
</reference>
<comment type="caution">
    <text evidence="9">The sequence shown here is derived from an EMBL/GenBank/DDBJ whole genome shotgun (WGS) entry which is preliminary data.</text>
</comment>
<evidence type="ECO:0000256" key="5">
    <source>
        <dbReference type="ARBA" id="ARBA00023136"/>
    </source>
</evidence>
<dbReference type="GO" id="GO:0007165">
    <property type="term" value="P:signal transduction"/>
    <property type="evidence" value="ECO:0007669"/>
    <property type="project" value="UniProtKB-KW"/>
</dbReference>
<evidence type="ECO:0000313" key="10">
    <source>
        <dbReference type="Proteomes" id="UP001233999"/>
    </source>
</evidence>
<evidence type="ECO:0000256" key="6">
    <source>
        <dbReference type="ARBA" id="ARBA00023170"/>
    </source>
</evidence>
<organism evidence="9 10">
    <name type="scientific">Diploptera punctata</name>
    <name type="common">Pacific beetle cockroach</name>
    <dbReference type="NCBI Taxonomy" id="6984"/>
    <lineage>
        <taxon>Eukaryota</taxon>
        <taxon>Metazoa</taxon>
        <taxon>Ecdysozoa</taxon>
        <taxon>Arthropoda</taxon>
        <taxon>Hexapoda</taxon>
        <taxon>Insecta</taxon>
        <taxon>Pterygota</taxon>
        <taxon>Neoptera</taxon>
        <taxon>Polyneoptera</taxon>
        <taxon>Dictyoptera</taxon>
        <taxon>Blattodea</taxon>
        <taxon>Blaberoidea</taxon>
        <taxon>Blaberidae</taxon>
        <taxon>Diplopterinae</taxon>
        <taxon>Diploptera</taxon>
    </lineage>
</organism>
<feature type="transmembrane region" description="Helical" evidence="8">
    <location>
        <begin position="356"/>
        <end position="377"/>
    </location>
</feature>
<dbReference type="GO" id="GO:0043025">
    <property type="term" value="C:neuronal cell body"/>
    <property type="evidence" value="ECO:0007669"/>
    <property type="project" value="TreeGrafter"/>
</dbReference>
<name>A0AAD8EJV4_DIPPU</name>
<dbReference type="PANTHER" id="PTHR21143">
    <property type="entry name" value="INVERTEBRATE GUSTATORY RECEPTOR"/>
    <property type="match status" value="1"/>
</dbReference>
<dbReference type="GO" id="GO:0030424">
    <property type="term" value="C:axon"/>
    <property type="evidence" value="ECO:0007669"/>
    <property type="project" value="TreeGrafter"/>
</dbReference>
<evidence type="ECO:0000313" key="9">
    <source>
        <dbReference type="EMBL" id="KAJ9592619.1"/>
    </source>
</evidence>
<keyword evidence="10" id="KW-1185">Reference proteome</keyword>
<evidence type="ECO:0000256" key="2">
    <source>
        <dbReference type="ARBA" id="ARBA00022475"/>
    </source>
</evidence>
<dbReference type="GO" id="GO:0030425">
    <property type="term" value="C:dendrite"/>
    <property type="evidence" value="ECO:0007669"/>
    <property type="project" value="TreeGrafter"/>
</dbReference>
<comment type="similarity">
    <text evidence="8">Belongs to the insect chemoreceptor superfamily. Gustatory receptor (GR) family.</text>
</comment>
<keyword evidence="6 8" id="KW-0675">Receptor</keyword>
<keyword evidence="2 8" id="KW-1003">Cell membrane</keyword>
<dbReference type="PANTHER" id="PTHR21143:SF121">
    <property type="entry name" value="GUSTATORY AND ODORANT RECEPTOR 21A"/>
    <property type="match status" value="1"/>
</dbReference>
<feature type="transmembrane region" description="Helical" evidence="8">
    <location>
        <begin position="249"/>
        <end position="270"/>
    </location>
</feature>
<keyword evidence="4 8" id="KW-1133">Transmembrane helix</keyword>
<dbReference type="Pfam" id="PF08395">
    <property type="entry name" value="7tm_7"/>
    <property type="match status" value="1"/>
</dbReference>
<feature type="transmembrane region" description="Helical" evidence="8">
    <location>
        <begin position="46"/>
        <end position="69"/>
    </location>
</feature>
<keyword evidence="7 8" id="KW-0807">Transducer</keyword>
<accession>A0AAD8EJV4</accession>
<evidence type="ECO:0000256" key="8">
    <source>
        <dbReference type="RuleBase" id="RU363108"/>
    </source>
</evidence>
<evidence type="ECO:0000256" key="7">
    <source>
        <dbReference type="ARBA" id="ARBA00023224"/>
    </source>
</evidence>
<dbReference type="GO" id="GO:0005886">
    <property type="term" value="C:plasma membrane"/>
    <property type="evidence" value="ECO:0007669"/>
    <property type="project" value="UniProtKB-SubCell"/>
</dbReference>
<comment type="function">
    <text evidence="8">Gustatory receptor which mediates acceptance or avoidance behavior, depending on its substrates.</text>
</comment>
<evidence type="ECO:0000256" key="3">
    <source>
        <dbReference type="ARBA" id="ARBA00022692"/>
    </source>
</evidence>
<sequence>MESSSELSAFYQTLKPVFLFTKCLGIFPFKFPNNVREVLISERKEIFLPTIWFFFSLAAACYLLTAYICDETMEKPLKVVYILYFCFLSVTSLNSFIAIWIHKTNVKDIFRNLIEVDQLLDKNTALVLYKHSRLFFVKSVAFVLLFLSIASACSFYYHYSILDDTMSAICEITMNVINVMLIFQYVIFVQAIQVRYCGLWKKLKSLCKENKVAVSPQMYLDNISDTTRICVLRQQHFRLSNVVSLLNQVYGFAMLLEIITALSNCIGSLYEGIYIINQEGDSIMCACVILAGASLFLPLLWMVMWCHLVVQENGKQMTAIQELLICRSVNYSTQEELKELFLQIKFMEPNFSAGGFFTLNLQFICSCFSSMFTYIVIMSQMK</sequence>
<reference evidence="9" key="1">
    <citation type="journal article" date="2023" name="IScience">
        <title>Live-bearing cockroach genome reveals convergent evolutionary mechanisms linked to viviparity in insects and beyond.</title>
        <authorList>
            <person name="Fouks B."/>
            <person name="Harrison M.C."/>
            <person name="Mikhailova A.A."/>
            <person name="Marchal E."/>
            <person name="English S."/>
            <person name="Carruthers M."/>
            <person name="Jennings E.C."/>
            <person name="Chiamaka E.L."/>
            <person name="Frigard R.A."/>
            <person name="Pippel M."/>
            <person name="Attardo G.M."/>
            <person name="Benoit J.B."/>
            <person name="Bornberg-Bauer E."/>
            <person name="Tobe S.S."/>
        </authorList>
    </citation>
    <scope>NUCLEOTIDE SEQUENCE</scope>
    <source>
        <strain evidence="9">Stay&amp;Tobe</strain>
    </source>
</reference>
<feature type="transmembrane region" description="Helical" evidence="8">
    <location>
        <begin position="81"/>
        <end position="101"/>
    </location>
</feature>
<dbReference type="AlphaFoldDB" id="A0AAD8EJV4"/>
<evidence type="ECO:0000256" key="1">
    <source>
        <dbReference type="ARBA" id="ARBA00004651"/>
    </source>
</evidence>
<dbReference type="EMBL" id="JASPKZ010003825">
    <property type="protein sequence ID" value="KAJ9592619.1"/>
    <property type="molecule type" value="Genomic_DNA"/>
</dbReference>
<dbReference type="InterPro" id="IPR013604">
    <property type="entry name" value="7TM_chemorcpt"/>
</dbReference>
<dbReference type="GO" id="GO:0050909">
    <property type="term" value="P:sensory perception of taste"/>
    <property type="evidence" value="ECO:0007669"/>
    <property type="project" value="InterPro"/>
</dbReference>